<dbReference type="PANTHER" id="PTHR37691">
    <property type="entry name" value="BLR3518 PROTEIN"/>
    <property type="match status" value="1"/>
</dbReference>
<feature type="signal peptide" evidence="1">
    <location>
        <begin position="1"/>
        <end position="27"/>
    </location>
</feature>
<proteinExistence type="predicted"/>
<dbReference type="Pfam" id="PF02635">
    <property type="entry name" value="DsrE"/>
    <property type="match status" value="1"/>
</dbReference>
<reference evidence="2 3" key="1">
    <citation type="journal article" date="2014" name="Genome Announc.">
        <title>Draft Genome Sequence of the Iron-Oxidizing, Acidophilic, and Halotolerant 'Thiobacillus prosperus' Type Strain DSM 5130.</title>
        <authorList>
            <person name="Ossandon F.J."/>
            <person name="Cardenas J.P."/>
            <person name="Corbett M."/>
            <person name="Quatrini R."/>
            <person name="Holmes D.S."/>
            <person name="Watkin E."/>
        </authorList>
    </citation>
    <scope>NUCLEOTIDE SEQUENCE [LARGE SCALE GENOMIC DNA]</scope>
    <source>
        <strain evidence="2 3">DSM 5130</strain>
    </source>
</reference>
<feature type="chain" id="PRO_5008343204" evidence="1">
    <location>
        <begin position="28"/>
        <end position="175"/>
    </location>
</feature>
<keyword evidence="3" id="KW-1185">Reference proteome</keyword>
<accession>A0A1A6C1E6</accession>
<dbReference type="STRING" id="160660.BJI67_00240"/>
<evidence type="ECO:0000313" key="2">
    <source>
        <dbReference type="EMBL" id="OBS08370.1"/>
    </source>
</evidence>
<evidence type="ECO:0000256" key="1">
    <source>
        <dbReference type="SAM" id="SignalP"/>
    </source>
</evidence>
<name>A0A1A6C1E6_9GAMM</name>
<gene>
    <name evidence="2" type="ORF">Thpro_022620</name>
</gene>
<organism evidence="2 3">
    <name type="scientific">Acidihalobacter prosperus</name>
    <dbReference type="NCBI Taxonomy" id="160660"/>
    <lineage>
        <taxon>Bacteria</taxon>
        <taxon>Pseudomonadati</taxon>
        <taxon>Pseudomonadota</taxon>
        <taxon>Gammaproteobacteria</taxon>
        <taxon>Chromatiales</taxon>
        <taxon>Ectothiorhodospiraceae</taxon>
        <taxon>Acidihalobacter</taxon>
    </lineage>
</organism>
<dbReference type="Proteomes" id="UP000029273">
    <property type="component" value="Unassembled WGS sequence"/>
</dbReference>
<dbReference type="InterPro" id="IPR003787">
    <property type="entry name" value="Sulphur_relay_DsrE/F-like"/>
</dbReference>
<dbReference type="SUPFAM" id="SSF75169">
    <property type="entry name" value="DsrEFH-like"/>
    <property type="match status" value="1"/>
</dbReference>
<keyword evidence="1" id="KW-0732">Signal</keyword>
<comment type="caution">
    <text evidence="2">The sequence shown here is derived from an EMBL/GenBank/DDBJ whole genome shotgun (WGS) entry which is preliminary data.</text>
</comment>
<dbReference type="EMBL" id="JQSG02000006">
    <property type="protein sequence ID" value="OBS08370.1"/>
    <property type="molecule type" value="Genomic_DNA"/>
</dbReference>
<protein>
    <submittedName>
        <fullName evidence="2">Uncharacterized protein</fullName>
    </submittedName>
</protein>
<sequence>MKLSLSHRIAAVALTLTACLWLGSAQAAEHEDKGPKLNDHAALAGLHEAKGLFLIDINDPNRVAHVLKVVGMTRNGLAEQGVKPHLIVVFVGPAVAFLTKDRRGIGYMQERAVSQIQREIGGLAHAGVPVEACGIAMKGMDVSPKDLIPAVKPVGNGFISAIGYEAKGYSLVPVY</sequence>
<dbReference type="AlphaFoldDB" id="A0A1A6C1E6"/>
<dbReference type="PANTHER" id="PTHR37691:SF1">
    <property type="entry name" value="BLR3518 PROTEIN"/>
    <property type="match status" value="1"/>
</dbReference>
<dbReference type="InterPro" id="IPR027396">
    <property type="entry name" value="DsrEFH-like"/>
</dbReference>
<dbReference type="RefSeq" id="WP_065089877.1">
    <property type="nucleotide sequence ID" value="NZ_JQSG02000006.1"/>
</dbReference>
<dbReference type="PROSITE" id="PS51257">
    <property type="entry name" value="PROKAR_LIPOPROTEIN"/>
    <property type="match status" value="1"/>
</dbReference>
<dbReference type="Gene3D" id="3.40.1260.10">
    <property type="entry name" value="DsrEFH-like"/>
    <property type="match status" value="1"/>
</dbReference>
<evidence type="ECO:0000313" key="3">
    <source>
        <dbReference type="Proteomes" id="UP000029273"/>
    </source>
</evidence>